<evidence type="ECO:0000313" key="2">
    <source>
        <dbReference type="Proteomes" id="UP001418796"/>
    </source>
</evidence>
<proteinExistence type="predicted"/>
<dbReference type="EMBL" id="JBCITK010000002">
    <property type="protein sequence ID" value="MEN0645514.1"/>
    <property type="molecule type" value="Genomic_DNA"/>
</dbReference>
<evidence type="ECO:0000313" key="1">
    <source>
        <dbReference type="EMBL" id="MEN0645514.1"/>
    </source>
</evidence>
<comment type="caution">
    <text evidence="1">The sequence shown here is derived from an EMBL/GenBank/DDBJ whole genome shotgun (WGS) entry which is preliminary data.</text>
</comment>
<dbReference type="RefSeq" id="WP_343132182.1">
    <property type="nucleotide sequence ID" value="NZ_JBCITK010000002.1"/>
</dbReference>
<sequence length="125" mass="15156">MNNIKLMKKVKELDFQYLHTREQSQRVMVQIATIRGAYGVNNLESNVEALDYERERVWTDKKIEDEFNQYIRFWEWAKESNNEKEIEFENSIKFYIDAINFFDETMAKKLKAKYVELKLNENEVA</sequence>
<name>A0ABU9VNN7_9BACI</name>
<accession>A0ABU9VNN7</accession>
<reference evidence="1 2" key="1">
    <citation type="submission" date="2024-03" db="EMBL/GenBank/DDBJ databases">
        <title>Bacilli Hybrid Assemblies.</title>
        <authorList>
            <person name="Kovac J."/>
        </authorList>
    </citation>
    <scope>NUCLEOTIDE SEQUENCE [LARGE SCALE GENOMIC DNA]</scope>
    <source>
        <strain evidence="1 2">FSL R7-0666</strain>
    </source>
</reference>
<protein>
    <submittedName>
        <fullName evidence="1">Uncharacterized protein</fullName>
    </submittedName>
</protein>
<gene>
    <name evidence="1" type="ORF">MKY91_20325</name>
</gene>
<dbReference type="Proteomes" id="UP001418796">
    <property type="component" value="Unassembled WGS sequence"/>
</dbReference>
<organism evidence="1 2">
    <name type="scientific">Alkalicoccobacillus gibsonii</name>
    <dbReference type="NCBI Taxonomy" id="79881"/>
    <lineage>
        <taxon>Bacteria</taxon>
        <taxon>Bacillati</taxon>
        <taxon>Bacillota</taxon>
        <taxon>Bacilli</taxon>
        <taxon>Bacillales</taxon>
        <taxon>Bacillaceae</taxon>
        <taxon>Alkalicoccobacillus</taxon>
    </lineage>
</organism>
<keyword evidence="2" id="KW-1185">Reference proteome</keyword>